<accession>A0A3B0MWG2</accession>
<name>A0A3B0MWG2_THEAN</name>
<dbReference type="EMBL" id="UIVT01000001">
    <property type="protein sequence ID" value="SVP88340.1"/>
    <property type="molecule type" value="Genomic_DNA"/>
</dbReference>
<organism evidence="2">
    <name type="scientific">Theileria annulata</name>
    <dbReference type="NCBI Taxonomy" id="5874"/>
    <lineage>
        <taxon>Eukaryota</taxon>
        <taxon>Sar</taxon>
        <taxon>Alveolata</taxon>
        <taxon>Apicomplexa</taxon>
        <taxon>Aconoidasida</taxon>
        <taxon>Piroplasmida</taxon>
        <taxon>Theileriidae</taxon>
        <taxon>Theileria</taxon>
    </lineage>
</organism>
<evidence type="ECO:0000313" key="1">
    <source>
        <dbReference type="EMBL" id="SVP88340.1"/>
    </source>
</evidence>
<gene>
    <name evidence="1" type="ORF">TAT_000020500</name>
    <name evidence="2" type="ORF">TAV_000020400</name>
</gene>
<dbReference type="VEuPathDB" id="PiroplasmaDB:TA19125"/>
<reference evidence="2" key="1">
    <citation type="submission" date="2018-07" db="EMBL/GenBank/DDBJ databases">
        <authorList>
            <person name="Quirk P.G."/>
            <person name="Krulwich T.A."/>
        </authorList>
    </citation>
    <scope>NUCLEOTIDE SEQUENCE</scope>
    <source>
        <strain evidence="2">Anand</strain>
    </source>
</reference>
<protein>
    <submittedName>
        <fullName evidence="2">Uncharacterized protein</fullName>
    </submittedName>
</protein>
<dbReference type="EMBL" id="UIVS01000001">
    <property type="protein sequence ID" value="SVP89509.1"/>
    <property type="molecule type" value="Genomic_DNA"/>
</dbReference>
<proteinExistence type="predicted"/>
<dbReference type="AlphaFoldDB" id="A0A3B0MWG2"/>
<sequence>MEEGQNLVTFEKTLSKLECNSKTFSKQLNQLLNSVNFNKFKTSSSGIEYAKFCSTMAFVLCSLHYSINIHYFIHLYLHHVTLPYCLLEGGNVGSHPVSNHLNRIKSYMKQINDKETQGKADSKVRINKEAVLILSKIV</sequence>
<evidence type="ECO:0000313" key="2">
    <source>
        <dbReference type="EMBL" id="SVP89509.1"/>
    </source>
</evidence>